<evidence type="ECO:0000313" key="2">
    <source>
        <dbReference type="Proteomes" id="UP000793456"/>
    </source>
</evidence>
<keyword evidence="2" id="KW-1185">Reference proteome</keyword>
<comment type="caution">
    <text evidence="1">The sequence shown here is derived from an EMBL/GenBank/DDBJ whole genome shotgun (WGS) entry which is preliminary data.</text>
</comment>
<protein>
    <submittedName>
        <fullName evidence="1">Uncharacterized protein</fullName>
    </submittedName>
</protein>
<gene>
    <name evidence="1" type="ORF">E3U43_010631</name>
</gene>
<dbReference type="Proteomes" id="UP000793456">
    <property type="component" value="Chromosome VI"/>
</dbReference>
<proteinExistence type="predicted"/>
<reference evidence="1" key="1">
    <citation type="submission" date="2018-11" db="EMBL/GenBank/DDBJ databases">
        <title>The sequence and de novo assembly of Larimichthys crocea genome using PacBio and Hi-C technologies.</title>
        <authorList>
            <person name="Xu P."/>
            <person name="Chen B."/>
            <person name="Zhou Z."/>
            <person name="Ke Q."/>
            <person name="Wu Y."/>
            <person name="Bai H."/>
            <person name="Pu F."/>
        </authorList>
    </citation>
    <scope>NUCLEOTIDE SEQUENCE</scope>
    <source>
        <tissue evidence="1">Muscle</tissue>
    </source>
</reference>
<accession>A0ACD3RG37</accession>
<organism evidence="1 2">
    <name type="scientific">Larimichthys crocea</name>
    <name type="common">Large yellow croaker</name>
    <name type="synonym">Pseudosciaena crocea</name>
    <dbReference type="NCBI Taxonomy" id="215358"/>
    <lineage>
        <taxon>Eukaryota</taxon>
        <taxon>Metazoa</taxon>
        <taxon>Chordata</taxon>
        <taxon>Craniata</taxon>
        <taxon>Vertebrata</taxon>
        <taxon>Euteleostomi</taxon>
        <taxon>Actinopterygii</taxon>
        <taxon>Neopterygii</taxon>
        <taxon>Teleostei</taxon>
        <taxon>Neoteleostei</taxon>
        <taxon>Acanthomorphata</taxon>
        <taxon>Eupercaria</taxon>
        <taxon>Sciaenidae</taxon>
        <taxon>Larimichthys</taxon>
    </lineage>
</organism>
<name>A0ACD3RG37_LARCR</name>
<evidence type="ECO:0000313" key="1">
    <source>
        <dbReference type="EMBL" id="TMS18305.1"/>
    </source>
</evidence>
<dbReference type="EMBL" id="CM011679">
    <property type="protein sequence ID" value="TMS18305.1"/>
    <property type="molecule type" value="Genomic_DNA"/>
</dbReference>
<sequence>MIRKNATAQLPILLLAWCQSMHEVARKNPAAKTQSGSILTVNYTLTMHCCNTDQCNGAASVQLSLTAALCCCSDGKFGASGRFKEEKGVVATHCRLKMSSLLAVCQCISVLHLTQLGVFTPS</sequence>